<gene>
    <name evidence="1" type="ORF">AMD01_05285</name>
</gene>
<proteinExistence type="predicted"/>
<dbReference type="Proteomes" id="UP000037558">
    <property type="component" value="Unassembled WGS sequence"/>
</dbReference>
<accession>A0A0M0L9E3</accession>
<dbReference type="AlphaFoldDB" id="A0A0M0L9E3"/>
<dbReference type="RefSeq" id="WP_053400366.1">
    <property type="nucleotide sequence ID" value="NZ_LILC01000007.1"/>
</dbReference>
<dbReference type="EMBL" id="LILC01000007">
    <property type="protein sequence ID" value="KOO47462.1"/>
    <property type="molecule type" value="Genomic_DNA"/>
</dbReference>
<protein>
    <submittedName>
        <fullName evidence="1">Uncharacterized protein</fullName>
    </submittedName>
</protein>
<sequence length="225" mass="26566">MLDIHIYDWAKKRPKKHYMLIHGLRIFEMIFCKKMNNLGFQLEDIDSILVYFLADTRKSVTYDENKSLQEVNVLVPDDYTAFLELNTVEEKYMEFCRVVKKYVLPVLQLYSSLSPDIVAQYVEESLEEIVKENYEKVFLVAKTPKKSPNRKNTAILKGSHRVSGFQLWCEIYNEKGLRIVNQLLVEEVGHEGLYARFLGELKWENNERVIVKSKTSSWFRVIEII</sequence>
<dbReference type="OrthoDB" id="2837492at2"/>
<keyword evidence="2" id="KW-1185">Reference proteome</keyword>
<name>A0A0M0L9E3_9BACI</name>
<evidence type="ECO:0000313" key="2">
    <source>
        <dbReference type="Proteomes" id="UP000037558"/>
    </source>
</evidence>
<comment type="caution">
    <text evidence="1">The sequence shown here is derived from an EMBL/GenBank/DDBJ whole genome shotgun (WGS) entry which is preliminary data.</text>
</comment>
<evidence type="ECO:0000313" key="1">
    <source>
        <dbReference type="EMBL" id="KOO47462.1"/>
    </source>
</evidence>
<reference evidence="2" key="1">
    <citation type="submission" date="2015-08" db="EMBL/GenBank/DDBJ databases">
        <title>Fjat-14210 dsm16467.</title>
        <authorList>
            <person name="Liu B."/>
            <person name="Wang J."/>
            <person name="Zhu Y."/>
            <person name="Liu G."/>
            <person name="Chen Q."/>
            <person name="Chen Z."/>
            <person name="Lan J."/>
            <person name="Che J."/>
            <person name="Ge C."/>
            <person name="Shi H."/>
            <person name="Pan Z."/>
            <person name="Liu X."/>
        </authorList>
    </citation>
    <scope>NUCLEOTIDE SEQUENCE [LARGE SCALE GENOMIC DNA]</scope>
    <source>
        <strain evidence="2">DSM 16467</strain>
    </source>
</reference>
<organism evidence="1 2">
    <name type="scientific">Priestia koreensis</name>
    <dbReference type="NCBI Taxonomy" id="284581"/>
    <lineage>
        <taxon>Bacteria</taxon>
        <taxon>Bacillati</taxon>
        <taxon>Bacillota</taxon>
        <taxon>Bacilli</taxon>
        <taxon>Bacillales</taxon>
        <taxon>Bacillaceae</taxon>
        <taxon>Priestia</taxon>
    </lineage>
</organism>
<dbReference type="PATRIC" id="fig|284581.3.peg.4435"/>